<dbReference type="RefSeq" id="WP_147121231.1">
    <property type="nucleotide sequence ID" value="NZ_VOPY01000001.1"/>
</dbReference>
<dbReference type="AlphaFoldDB" id="A0A5C6UQU2"/>
<dbReference type="PANTHER" id="PTHR30574">
    <property type="entry name" value="INNER MEMBRANE PROTEIN YEDE"/>
    <property type="match status" value="1"/>
</dbReference>
<feature type="transmembrane region" description="Helical" evidence="9">
    <location>
        <begin position="6"/>
        <end position="30"/>
    </location>
</feature>
<comment type="subcellular location">
    <subcellularLocation>
        <location evidence="1">Cell inner membrane</location>
        <topology evidence="1">Multi-pass membrane protein</topology>
    </subcellularLocation>
</comment>
<evidence type="ECO:0000313" key="11">
    <source>
        <dbReference type="Proteomes" id="UP000321129"/>
    </source>
</evidence>
<comment type="caution">
    <text evidence="10">The sequence shown here is derived from an EMBL/GenBank/DDBJ whole genome shotgun (WGS) entry which is preliminary data.</text>
</comment>
<evidence type="ECO:0000256" key="3">
    <source>
        <dbReference type="ARBA" id="ARBA00022475"/>
    </source>
</evidence>
<evidence type="ECO:0000256" key="6">
    <source>
        <dbReference type="ARBA" id="ARBA00022989"/>
    </source>
</evidence>
<protein>
    <submittedName>
        <fullName evidence="10">YeeE/YedE family protein</fullName>
    </submittedName>
</protein>
<keyword evidence="6 9" id="KW-1133">Transmembrane helix</keyword>
<dbReference type="EMBL" id="VOPY01000001">
    <property type="protein sequence ID" value="TXC73395.1"/>
    <property type="molecule type" value="Genomic_DNA"/>
</dbReference>
<evidence type="ECO:0000256" key="2">
    <source>
        <dbReference type="ARBA" id="ARBA00022448"/>
    </source>
</evidence>
<proteinExistence type="inferred from homology"/>
<evidence type="ECO:0000256" key="5">
    <source>
        <dbReference type="ARBA" id="ARBA00022692"/>
    </source>
</evidence>
<gene>
    <name evidence="10" type="ORF">FSZ31_01140</name>
</gene>
<dbReference type="OrthoDB" id="9814020at2"/>
<reference evidence="10 11" key="1">
    <citation type="submission" date="2019-08" db="EMBL/GenBank/DDBJ databases">
        <title>Sphingorhabdus soil sp. nov., isolated from arctic soil.</title>
        <authorList>
            <person name="Liu Y."/>
        </authorList>
    </citation>
    <scope>NUCLEOTIDE SEQUENCE [LARGE SCALE GENOMIC DNA]</scope>
    <source>
        <strain evidence="10 11">D-2Q-5-6</strain>
    </source>
</reference>
<feature type="transmembrane region" description="Helical" evidence="9">
    <location>
        <begin position="119"/>
        <end position="140"/>
    </location>
</feature>
<evidence type="ECO:0000256" key="7">
    <source>
        <dbReference type="ARBA" id="ARBA00023136"/>
    </source>
</evidence>
<evidence type="ECO:0000256" key="8">
    <source>
        <dbReference type="ARBA" id="ARBA00035655"/>
    </source>
</evidence>
<dbReference type="InterPro" id="IPR007272">
    <property type="entry name" value="Sulf_transp_TsuA/YedE"/>
</dbReference>
<keyword evidence="11" id="KW-1185">Reference proteome</keyword>
<keyword evidence="3" id="KW-1003">Cell membrane</keyword>
<name>A0A5C6UQU2_9SPHN</name>
<dbReference type="Pfam" id="PF04143">
    <property type="entry name" value="Sulf_transp"/>
    <property type="match status" value="1"/>
</dbReference>
<comment type="similarity">
    <text evidence="8">Belongs to the TsuA/YedE (TC 9.B.102) family.</text>
</comment>
<dbReference type="GO" id="GO:0005886">
    <property type="term" value="C:plasma membrane"/>
    <property type="evidence" value="ECO:0007669"/>
    <property type="project" value="UniProtKB-SubCell"/>
</dbReference>
<evidence type="ECO:0000313" key="10">
    <source>
        <dbReference type="EMBL" id="TXC73395.1"/>
    </source>
</evidence>
<evidence type="ECO:0000256" key="1">
    <source>
        <dbReference type="ARBA" id="ARBA00004429"/>
    </source>
</evidence>
<sequence length="144" mass="14279">MAEFNALTALAGGLMIGIAAGAMLLLLGRIAGVSGMSAQALGLSRGATSRGIAAAFIIGLPLGATLPTMVIKAPAITVTTSVPLLIAGGLLVGFGTRLGNGCTSGHGVCGMARLSRRSIAATASFMAAGFVTVFVLRHLLEMPL</sequence>
<dbReference type="Proteomes" id="UP000321129">
    <property type="component" value="Unassembled WGS sequence"/>
</dbReference>
<evidence type="ECO:0000256" key="9">
    <source>
        <dbReference type="SAM" id="Phobius"/>
    </source>
</evidence>
<organism evidence="10 11">
    <name type="scientific">Flavisphingopyxis soli</name>
    <dbReference type="NCBI Taxonomy" id="2601267"/>
    <lineage>
        <taxon>Bacteria</taxon>
        <taxon>Pseudomonadati</taxon>
        <taxon>Pseudomonadota</taxon>
        <taxon>Alphaproteobacteria</taxon>
        <taxon>Sphingomonadales</taxon>
        <taxon>Sphingopyxidaceae</taxon>
        <taxon>Flavisphingopyxis</taxon>
    </lineage>
</organism>
<accession>A0A5C6UQU2</accession>
<keyword evidence="2" id="KW-0813">Transport</keyword>
<keyword evidence="5 9" id="KW-0812">Transmembrane</keyword>
<feature type="transmembrane region" description="Helical" evidence="9">
    <location>
        <begin position="76"/>
        <end position="98"/>
    </location>
</feature>
<feature type="transmembrane region" description="Helical" evidence="9">
    <location>
        <begin position="51"/>
        <end position="70"/>
    </location>
</feature>
<keyword evidence="4" id="KW-0997">Cell inner membrane</keyword>
<keyword evidence="7 9" id="KW-0472">Membrane</keyword>
<dbReference type="PANTHER" id="PTHR30574:SF1">
    <property type="entry name" value="SULPHUR TRANSPORT DOMAIN-CONTAINING PROTEIN"/>
    <property type="match status" value="1"/>
</dbReference>
<evidence type="ECO:0000256" key="4">
    <source>
        <dbReference type="ARBA" id="ARBA00022519"/>
    </source>
</evidence>